<feature type="region of interest" description="Disordered" evidence="1">
    <location>
        <begin position="282"/>
        <end position="305"/>
    </location>
</feature>
<reference evidence="3" key="1">
    <citation type="journal article" date="2023" name="G3 (Bethesda)">
        <title>A reference genome for the long-term kleptoplast-retaining sea slug Elysia crispata morphotype clarki.</title>
        <authorList>
            <person name="Eastman K.E."/>
            <person name="Pendleton A.L."/>
            <person name="Shaikh M.A."/>
            <person name="Suttiyut T."/>
            <person name="Ogas R."/>
            <person name="Tomko P."/>
            <person name="Gavelis G."/>
            <person name="Widhalm J.R."/>
            <person name="Wisecaver J.H."/>
        </authorList>
    </citation>
    <scope>NUCLEOTIDE SEQUENCE</scope>
    <source>
        <strain evidence="3">ECLA1</strain>
    </source>
</reference>
<feature type="transmembrane region" description="Helical" evidence="2">
    <location>
        <begin position="575"/>
        <end position="597"/>
    </location>
</feature>
<protein>
    <submittedName>
        <fullName evidence="3">Uncharacterized protein</fullName>
    </submittedName>
</protein>
<organism evidence="3 4">
    <name type="scientific">Elysia crispata</name>
    <name type="common">lettuce slug</name>
    <dbReference type="NCBI Taxonomy" id="231223"/>
    <lineage>
        <taxon>Eukaryota</taxon>
        <taxon>Metazoa</taxon>
        <taxon>Spiralia</taxon>
        <taxon>Lophotrochozoa</taxon>
        <taxon>Mollusca</taxon>
        <taxon>Gastropoda</taxon>
        <taxon>Heterobranchia</taxon>
        <taxon>Euthyneura</taxon>
        <taxon>Panpulmonata</taxon>
        <taxon>Sacoglossa</taxon>
        <taxon>Placobranchoidea</taxon>
        <taxon>Plakobranchidae</taxon>
        <taxon>Elysia</taxon>
    </lineage>
</organism>
<evidence type="ECO:0000256" key="1">
    <source>
        <dbReference type="SAM" id="MobiDB-lite"/>
    </source>
</evidence>
<feature type="transmembrane region" description="Helical" evidence="2">
    <location>
        <begin position="639"/>
        <end position="659"/>
    </location>
</feature>
<feature type="transmembrane region" description="Helical" evidence="2">
    <location>
        <begin position="609"/>
        <end position="627"/>
    </location>
</feature>
<keyword evidence="4" id="KW-1185">Reference proteome</keyword>
<dbReference type="InterPro" id="IPR036259">
    <property type="entry name" value="MFS_trans_sf"/>
</dbReference>
<feature type="transmembrane region" description="Helical" evidence="2">
    <location>
        <begin position="459"/>
        <end position="479"/>
    </location>
</feature>
<dbReference type="Gene3D" id="1.20.1250.20">
    <property type="entry name" value="MFS general substrate transporter like domains"/>
    <property type="match status" value="1"/>
</dbReference>
<feature type="transmembrane region" description="Helical" evidence="2">
    <location>
        <begin position="671"/>
        <end position="690"/>
    </location>
</feature>
<dbReference type="SUPFAM" id="SSF141571">
    <property type="entry name" value="Pentapeptide repeat-like"/>
    <property type="match status" value="1"/>
</dbReference>
<feature type="transmembrane region" description="Helical" evidence="2">
    <location>
        <begin position="422"/>
        <end position="438"/>
    </location>
</feature>
<dbReference type="Proteomes" id="UP001283361">
    <property type="component" value="Unassembled WGS sequence"/>
</dbReference>
<feature type="transmembrane region" description="Helical" evidence="2">
    <location>
        <begin position="529"/>
        <end position="549"/>
    </location>
</feature>
<proteinExistence type="predicted"/>
<keyword evidence="2" id="KW-0472">Membrane</keyword>
<dbReference type="SUPFAM" id="SSF103473">
    <property type="entry name" value="MFS general substrate transporter"/>
    <property type="match status" value="1"/>
</dbReference>
<evidence type="ECO:0000313" key="4">
    <source>
        <dbReference type="Proteomes" id="UP001283361"/>
    </source>
</evidence>
<dbReference type="EMBL" id="JAWDGP010006893">
    <property type="protein sequence ID" value="KAK3733512.1"/>
    <property type="molecule type" value="Genomic_DNA"/>
</dbReference>
<dbReference type="AlphaFoldDB" id="A0AAE1CSR9"/>
<evidence type="ECO:0000256" key="2">
    <source>
        <dbReference type="SAM" id="Phobius"/>
    </source>
</evidence>
<dbReference type="Gene3D" id="2.160.20.80">
    <property type="entry name" value="E3 ubiquitin-protein ligase SopA"/>
    <property type="match status" value="1"/>
</dbReference>
<accession>A0AAE1CSR9</accession>
<name>A0AAE1CSR9_9GAST</name>
<keyword evidence="2" id="KW-1133">Transmembrane helix</keyword>
<feature type="transmembrane region" description="Helical" evidence="2">
    <location>
        <begin position="323"/>
        <end position="351"/>
    </location>
</feature>
<evidence type="ECO:0000313" key="3">
    <source>
        <dbReference type="EMBL" id="KAK3733512.1"/>
    </source>
</evidence>
<comment type="caution">
    <text evidence="3">The sequence shown here is derived from an EMBL/GenBank/DDBJ whole genome shotgun (WGS) entry which is preliminary data.</text>
</comment>
<keyword evidence="2" id="KW-0812">Transmembrane</keyword>
<feature type="transmembrane region" description="Helical" evidence="2">
    <location>
        <begin position="398"/>
        <end position="416"/>
    </location>
</feature>
<feature type="transmembrane region" description="Helical" evidence="2">
    <location>
        <begin position="705"/>
        <end position="725"/>
    </location>
</feature>
<sequence>MLQATEDEIKLRVAALHGGDLGYWHQRDISEAEGKGSNIIKFYLDQRDISEAEGKGSNIIKFYLDQRDISEAEGKGSNIIKFYLDQRDISEAEGKRSNIIKFYLDQRDISEAEGKGSNIIKFYLDQRDISEAEGKGSNIIKFYLDQRDISEAEGKRSNIIKFYLDQRDISEAEGKGSNIIKFYLDQRDISEAEGKGSNIIKFYLDQRDISEAEGKGSNIIKFYLDQRGISEAKVISTILCSRDAKEGPPQFRIRFRKMDRHNGPTMYPYQTPVSQIRLQQTPPVSSRAVSLPPPPPSHDDTKDTHNATWLNTVQTRLKLSPTIVTLVPSILACMTAQAVAAFFLITTALTFTGAVSNAKDFSDDKTHDGNVLFIVFSVFSAIASAMCAPMIQNSGYSIIILAGVILMMFSTLSSSVVTSAEILVIPFSVFGACAYGLLKTGPQVAMLDFLNDRRGLAAGLNYLAVTIGQLAGVMSFSFSDMADDASYSGKSNARWPNNLRVIEVTAVFALMSAAVIRKPSFATGNWPQLFQYVPFYVLCVINFFVSFGFDMLDLMYSEAPKEREFETHPSGSHEIFTVSFISQIVEFFAVILLLIINGFFCKGGGIKKITMLLSAIFVAVLSLASYINEPAYKKFPAFAVYGSIAGFAKAVIRVCLPIAMITFTGRINYKVGLPFLEVSGGLGELISYSIKDRTEMPDEEPLETGWYIAAAFFTLVSALCVFAHLRFVPWDIHVAETEQDEDVFKEVSGLENAAFTPVDGLGDLAAVDLPMP</sequence>
<feature type="transmembrane region" description="Helical" evidence="2">
    <location>
        <begin position="371"/>
        <end position="391"/>
    </location>
</feature>
<gene>
    <name evidence="3" type="ORF">RRG08_009152</name>
</gene>
<feature type="transmembrane region" description="Helical" evidence="2">
    <location>
        <begin position="499"/>
        <end position="517"/>
    </location>
</feature>